<gene>
    <name evidence="3" type="ORF">OE749_16800</name>
</gene>
<dbReference type="Proteomes" id="UP001652504">
    <property type="component" value="Unassembled WGS sequence"/>
</dbReference>
<evidence type="ECO:0000313" key="4">
    <source>
        <dbReference type="Proteomes" id="UP001652504"/>
    </source>
</evidence>
<keyword evidence="1" id="KW-1133">Transmembrane helix</keyword>
<name>A0ABT3ACE9_9ALTE</name>
<keyword evidence="1" id="KW-0812">Transmembrane</keyword>
<comment type="caution">
    <text evidence="3">The sequence shown here is derived from an EMBL/GenBank/DDBJ whole genome shotgun (WGS) entry which is preliminary data.</text>
</comment>
<keyword evidence="1" id="KW-0472">Membrane</keyword>
<evidence type="ECO:0000259" key="2">
    <source>
        <dbReference type="Pfam" id="PF14501"/>
    </source>
</evidence>
<protein>
    <submittedName>
        <fullName evidence="3">GHKL domain-containing protein</fullName>
    </submittedName>
</protein>
<proteinExistence type="predicted"/>
<evidence type="ECO:0000313" key="3">
    <source>
        <dbReference type="EMBL" id="MCV2886356.1"/>
    </source>
</evidence>
<dbReference type="InterPro" id="IPR032834">
    <property type="entry name" value="NatK-like_C"/>
</dbReference>
<dbReference type="SUPFAM" id="SSF55874">
    <property type="entry name" value="ATPase domain of HSP90 chaperone/DNA topoisomerase II/histidine kinase"/>
    <property type="match status" value="1"/>
</dbReference>
<dbReference type="InterPro" id="IPR036890">
    <property type="entry name" value="HATPase_C_sf"/>
</dbReference>
<reference evidence="3 4" key="1">
    <citation type="submission" date="2022-10" db="EMBL/GenBank/DDBJ databases">
        <title>Aestuariibacter sp. AA17 isolated from Montipora capitata coral fragment.</title>
        <authorList>
            <person name="Emsley S.A."/>
            <person name="Pfannmuller K.M."/>
            <person name="Loughran R.M."/>
            <person name="Shlafstein M."/>
            <person name="Papke E."/>
            <person name="Saw J.H."/>
            <person name="Ushijima B."/>
            <person name="Videau P."/>
        </authorList>
    </citation>
    <scope>NUCLEOTIDE SEQUENCE [LARGE SCALE GENOMIC DNA]</scope>
    <source>
        <strain evidence="3 4">AA17</strain>
    </source>
</reference>
<dbReference type="EMBL" id="JAOWKX010000010">
    <property type="protein sequence ID" value="MCV2886356.1"/>
    <property type="molecule type" value="Genomic_DNA"/>
</dbReference>
<evidence type="ECO:0000256" key="1">
    <source>
        <dbReference type="SAM" id="Phobius"/>
    </source>
</evidence>
<feature type="transmembrane region" description="Helical" evidence="1">
    <location>
        <begin position="102"/>
        <end position="121"/>
    </location>
</feature>
<accession>A0ABT3ACE9</accession>
<feature type="transmembrane region" description="Helical" evidence="1">
    <location>
        <begin position="30"/>
        <end position="55"/>
    </location>
</feature>
<dbReference type="Pfam" id="PF14501">
    <property type="entry name" value="HATPase_c_5"/>
    <property type="match status" value="1"/>
</dbReference>
<dbReference type="RefSeq" id="WP_263713644.1">
    <property type="nucleotide sequence ID" value="NZ_JAOWKX010000010.1"/>
</dbReference>
<sequence length="362" mass="40257">MLFLLLTFVFKSKRLPVWVSSGVLALEISTLNVVIAIHGAATNPFSSILLVPLVLGLMLLPFRAGVGLLLLSILAQLTQLVFLDTHIHGHGDMMLTHARDMIVGFVITCFLIASVVFYLRLRLMQQQDAIQNLRERQLRDEQLLAIGTAAAQLTHDTASPIQTMRLLIEEAREDNSADVVDILDEQLTRVEVMLSEWRGVADDVREFRQTCYQGRALFKSLRNSIALARPEVPVSWHLDEQAPDTVVMADRTLLPALTNILVNACEASIRCEREGIQVDFLLTASQWQLTIRNAICNDDASRLNELGRKLVASKDGMGLGAIVSNASIEKFGGSVVWQSENNLAMTKILLPVTEKYAENHTY</sequence>
<organism evidence="3 4">
    <name type="scientific">Fluctibacter corallii</name>
    <dbReference type="NCBI Taxonomy" id="2984329"/>
    <lineage>
        <taxon>Bacteria</taxon>
        <taxon>Pseudomonadati</taxon>
        <taxon>Pseudomonadota</taxon>
        <taxon>Gammaproteobacteria</taxon>
        <taxon>Alteromonadales</taxon>
        <taxon>Alteromonadaceae</taxon>
        <taxon>Fluctibacter</taxon>
    </lineage>
</organism>
<feature type="domain" description="Sensor histidine kinase NatK-like C-terminal" evidence="2">
    <location>
        <begin position="256"/>
        <end position="351"/>
    </location>
</feature>
<keyword evidence="4" id="KW-1185">Reference proteome</keyword>
<dbReference type="Gene3D" id="3.30.565.10">
    <property type="entry name" value="Histidine kinase-like ATPase, C-terminal domain"/>
    <property type="match status" value="1"/>
</dbReference>